<sequence>MFTSTKFVKDEVMTSTSGSICSPRATGLVMAVDTYTAHDTGQLIAHNLAHIMGMDHDSPDCSCDFMNKCIMHKQAGTIHQITTAHCCYLTTLKDCLLTGG</sequence>
<dbReference type="EMBL" id="UZAD01006050">
    <property type="protein sequence ID" value="VDN87699.1"/>
    <property type="molecule type" value="Genomic_DNA"/>
</dbReference>
<feature type="domain" description="Peptidase M12B" evidence="2">
    <location>
        <begin position="1"/>
        <end position="88"/>
    </location>
</feature>
<dbReference type="GO" id="GO:0004222">
    <property type="term" value="F:metalloendopeptidase activity"/>
    <property type="evidence" value="ECO:0007669"/>
    <property type="project" value="InterPro"/>
</dbReference>
<keyword evidence="1" id="KW-0479">Metal-binding</keyword>
<keyword evidence="1" id="KW-0862">Zinc</keyword>
<dbReference type="GO" id="GO:0046872">
    <property type="term" value="F:metal ion binding"/>
    <property type="evidence" value="ECO:0007669"/>
    <property type="project" value="UniProtKB-KW"/>
</dbReference>
<comment type="caution">
    <text evidence="1">Lacks conserved residue(s) required for the propagation of feature annotation.</text>
</comment>
<dbReference type="GO" id="GO:0006508">
    <property type="term" value="P:proteolysis"/>
    <property type="evidence" value="ECO:0007669"/>
    <property type="project" value="InterPro"/>
</dbReference>
<feature type="binding site" evidence="1">
    <location>
        <position position="46"/>
    </location>
    <ligand>
        <name>Zn(2+)</name>
        <dbReference type="ChEBI" id="CHEBI:29105"/>
        <note>catalytic</note>
    </ligand>
</feature>
<dbReference type="Proteomes" id="UP000278627">
    <property type="component" value="Unassembled WGS sequence"/>
</dbReference>
<organism evidence="5">
    <name type="scientific">Brugia pahangi</name>
    <name type="common">Filarial nematode worm</name>
    <dbReference type="NCBI Taxonomy" id="6280"/>
    <lineage>
        <taxon>Eukaryota</taxon>
        <taxon>Metazoa</taxon>
        <taxon>Ecdysozoa</taxon>
        <taxon>Nematoda</taxon>
        <taxon>Chromadorea</taxon>
        <taxon>Rhabditida</taxon>
        <taxon>Spirurina</taxon>
        <taxon>Spiruromorpha</taxon>
        <taxon>Filarioidea</taxon>
        <taxon>Onchocercidae</taxon>
        <taxon>Brugia</taxon>
    </lineage>
</organism>
<name>A0A0N4TEB2_BRUPA</name>
<evidence type="ECO:0000313" key="3">
    <source>
        <dbReference type="EMBL" id="VDN87699.1"/>
    </source>
</evidence>
<dbReference type="PROSITE" id="PS50215">
    <property type="entry name" value="ADAM_MEPRO"/>
    <property type="match status" value="1"/>
</dbReference>
<reference evidence="3 4" key="2">
    <citation type="submission" date="2018-11" db="EMBL/GenBank/DDBJ databases">
        <authorList>
            <consortium name="Pathogen Informatics"/>
        </authorList>
    </citation>
    <scope>NUCLEOTIDE SEQUENCE [LARGE SCALE GENOMIC DNA]</scope>
</reference>
<evidence type="ECO:0000259" key="2">
    <source>
        <dbReference type="PROSITE" id="PS50215"/>
    </source>
</evidence>
<dbReference type="STRING" id="6280.A0A0N4TEB2"/>
<reference evidence="5" key="1">
    <citation type="submission" date="2017-02" db="UniProtKB">
        <authorList>
            <consortium name="WormBaseParasite"/>
        </authorList>
    </citation>
    <scope>IDENTIFICATION</scope>
</reference>
<evidence type="ECO:0000313" key="5">
    <source>
        <dbReference type="WBParaSite" id="BPAG_0000655001-mRNA-1"/>
    </source>
</evidence>
<proteinExistence type="predicted"/>
<keyword evidence="4" id="KW-1185">Reference proteome</keyword>
<dbReference type="InterPro" id="IPR001590">
    <property type="entry name" value="Peptidase_M12B"/>
</dbReference>
<evidence type="ECO:0000256" key="1">
    <source>
        <dbReference type="PROSITE-ProRule" id="PRU00276"/>
    </source>
</evidence>
<dbReference type="InterPro" id="IPR024079">
    <property type="entry name" value="MetalloPept_cat_dom_sf"/>
</dbReference>
<protein>
    <submittedName>
        <fullName evidence="5">Peptidase M12B domain-containing protein</fullName>
    </submittedName>
</protein>
<dbReference type="WBParaSite" id="BPAG_0000655001-mRNA-1">
    <property type="protein sequence ID" value="BPAG_0000655001-mRNA-1"/>
    <property type="gene ID" value="BPAG_0000655001"/>
</dbReference>
<dbReference type="SUPFAM" id="SSF55486">
    <property type="entry name" value="Metalloproteases ('zincins'), catalytic domain"/>
    <property type="match status" value="1"/>
</dbReference>
<feature type="binding site" evidence="1">
    <location>
        <position position="50"/>
    </location>
    <ligand>
        <name>Zn(2+)</name>
        <dbReference type="ChEBI" id="CHEBI:29105"/>
        <note>catalytic</note>
    </ligand>
</feature>
<evidence type="ECO:0000313" key="4">
    <source>
        <dbReference type="Proteomes" id="UP000278627"/>
    </source>
</evidence>
<dbReference type="AlphaFoldDB" id="A0A0N4TEB2"/>
<dbReference type="Pfam" id="PF01421">
    <property type="entry name" value="Reprolysin"/>
    <property type="match status" value="1"/>
</dbReference>
<dbReference type="Gene3D" id="3.40.390.10">
    <property type="entry name" value="Collagenase (Catalytic Domain)"/>
    <property type="match status" value="1"/>
</dbReference>
<feature type="binding site" evidence="1">
    <location>
        <position position="56"/>
    </location>
    <ligand>
        <name>Zn(2+)</name>
        <dbReference type="ChEBI" id="CHEBI:29105"/>
        <note>catalytic</note>
    </ligand>
</feature>
<gene>
    <name evidence="3" type="ORF">BPAG_LOCUS6513</name>
</gene>
<accession>A0A0N4TEB2</accession>